<dbReference type="InterPro" id="IPR012674">
    <property type="entry name" value="Calycin"/>
</dbReference>
<dbReference type="AlphaFoldDB" id="L7MG22"/>
<feature type="non-terminal residue" evidence="1">
    <location>
        <position position="1"/>
    </location>
</feature>
<dbReference type="Gene3D" id="2.40.128.20">
    <property type="match status" value="1"/>
</dbReference>
<accession>L7MG22</accession>
<proteinExistence type="evidence at transcript level"/>
<organism evidence="1">
    <name type="scientific">Rhipicephalus pulchellus</name>
    <name type="common">Yellow backed tick</name>
    <name type="synonym">Dermacentor pulchellus</name>
    <dbReference type="NCBI Taxonomy" id="72859"/>
    <lineage>
        <taxon>Eukaryota</taxon>
        <taxon>Metazoa</taxon>
        <taxon>Ecdysozoa</taxon>
        <taxon>Arthropoda</taxon>
        <taxon>Chelicerata</taxon>
        <taxon>Arachnida</taxon>
        <taxon>Acari</taxon>
        <taxon>Parasitiformes</taxon>
        <taxon>Ixodida</taxon>
        <taxon>Ixodoidea</taxon>
        <taxon>Ixodidae</taxon>
        <taxon>Rhipicephalinae</taxon>
        <taxon>Rhipicephalus</taxon>
        <taxon>Rhipicephalus</taxon>
    </lineage>
</organism>
<reference evidence="1" key="2">
    <citation type="journal article" date="2015" name="J. Proteomics">
        <title>Sexual differences in the sialomes of the zebra tick, Rhipicephalus pulchellus.</title>
        <authorList>
            <person name="Tan A.W."/>
            <person name="Francischetti I.M."/>
            <person name="Slovak M."/>
            <person name="Kini R.M."/>
            <person name="Ribeiro J.M."/>
        </authorList>
    </citation>
    <scope>NUCLEOTIDE SEQUENCE</scope>
    <source>
        <tissue evidence="1">Salivary gland</tissue>
    </source>
</reference>
<reference evidence="1" key="1">
    <citation type="submission" date="2012-11" db="EMBL/GenBank/DDBJ databases">
        <authorList>
            <person name="Lucero-Rivera Y.E."/>
            <person name="Tovar-Ramirez D."/>
        </authorList>
    </citation>
    <scope>NUCLEOTIDE SEQUENCE</scope>
    <source>
        <tissue evidence="1">Salivary gland</tissue>
    </source>
</reference>
<dbReference type="EMBL" id="GACK01002094">
    <property type="protein sequence ID" value="JAA62940.1"/>
    <property type="molecule type" value="mRNA"/>
</dbReference>
<sequence>PLKLAVVPYKVFNTSQRIWLYWKNYTDIDRTQSCTFINKYNITQDYMYYWWNTLLAGDKERTLFYGRFYSDVGPRLGWMIVSDPPGGESRQDYFLKMILKYKEKYCSVFFVTHLNADVQTGCEMYVRNNAIQECGSPPANCTDYYEKHCRNKTTVYNSTCETQVENLMKS</sequence>
<evidence type="ECO:0000313" key="1">
    <source>
        <dbReference type="EMBL" id="JAA62940.1"/>
    </source>
</evidence>
<protein>
    <submittedName>
        <fullName evidence="1">Putative group v salivary lipocalin</fullName>
    </submittedName>
</protein>
<name>L7MG22_RHIPC</name>